<evidence type="ECO:0000256" key="1">
    <source>
        <dbReference type="SAM" id="MobiDB-lite"/>
    </source>
</evidence>
<keyword evidence="2" id="KW-0472">Membrane</keyword>
<evidence type="ECO:0000256" key="2">
    <source>
        <dbReference type="SAM" id="Phobius"/>
    </source>
</evidence>
<keyword evidence="2" id="KW-1133">Transmembrane helix</keyword>
<keyword evidence="2" id="KW-0812">Transmembrane</keyword>
<evidence type="ECO:0000313" key="3">
    <source>
        <dbReference type="EMBL" id="KAF2654716.1"/>
    </source>
</evidence>
<dbReference type="AlphaFoldDB" id="A0A6A6T487"/>
<feature type="compositionally biased region" description="Polar residues" evidence="1">
    <location>
        <begin position="24"/>
        <end position="35"/>
    </location>
</feature>
<dbReference type="Proteomes" id="UP000799324">
    <property type="component" value="Unassembled WGS sequence"/>
</dbReference>
<keyword evidence="4" id="KW-1185">Reference proteome</keyword>
<sequence>MALGTKNGRNGSHELAQDDEEEVLSNSCGEPHHQLTTSQQRLGGLTQKWYEVKALVELILLSFYCAPLAILNGFVDMFED</sequence>
<organism evidence="3 4">
    <name type="scientific">Lophiostoma macrostomum CBS 122681</name>
    <dbReference type="NCBI Taxonomy" id="1314788"/>
    <lineage>
        <taxon>Eukaryota</taxon>
        <taxon>Fungi</taxon>
        <taxon>Dikarya</taxon>
        <taxon>Ascomycota</taxon>
        <taxon>Pezizomycotina</taxon>
        <taxon>Dothideomycetes</taxon>
        <taxon>Pleosporomycetidae</taxon>
        <taxon>Pleosporales</taxon>
        <taxon>Lophiostomataceae</taxon>
        <taxon>Lophiostoma</taxon>
    </lineage>
</organism>
<accession>A0A6A6T487</accession>
<protein>
    <submittedName>
        <fullName evidence="3">Uncharacterized protein</fullName>
    </submittedName>
</protein>
<feature type="transmembrane region" description="Helical" evidence="2">
    <location>
        <begin position="54"/>
        <end position="75"/>
    </location>
</feature>
<proteinExistence type="predicted"/>
<dbReference type="EMBL" id="MU004359">
    <property type="protein sequence ID" value="KAF2654716.1"/>
    <property type="molecule type" value="Genomic_DNA"/>
</dbReference>
<feature type="region of interest" description="Disordered" evidence="1">
    <location>
        <begin position="1"/>
        <end position="35"/>
    </location>
</feature>
<reference evidence="3" key="1">
    <citation type="journal article" date="2020" name="Stud. Mycol.">
        <title>101 Dothideomycetes genomes: a test case for predicting lifestyles and emergence of pathogens.</title>
        <authorList>
            <person name="Haridas S."/>
            <person name="Albert R."/>
            <person name="Binder M."/>
            <person name="Bloem J."/>
            <person name="Labutti K."/>
            <person name="Salamov A."/>
            <person name="Andreopoulos B."/>
            <person name="Baker S."/>
            <person name="Barry K."/>
            <person name="Bills G."/>
            <person name="Bluhm B."/>
            <person name="Cannon C."/>
            <person name="Castanera R."/>
            <person name="Culley D."/>
            <person name="Daum C."/>
            <person name="Ezra D."/>
            <person name="Gonzalez J."/>
            <person name="Henrissat B."/>
            <person name="Kuo A."/>
            <person name="Liang C."/>
            <person name="Lipzen A."/>
            <person name="Lutzoni F."/>
            <person name="Magnuson J."/>
            <person name="Mondo S."/>
            <person name="Nolan M."/>
            <person name="Ohm R."/>
            <person name="Pangilinan J."/>
            <person name="Park H.-J."/>
            <person name="Ramirez L."/>
            <person name="Alfaro M."/>
            <person name="Sun H."/>
            <person name="Tritt A."/>
            <person name="Yoshinaga Y."/>
            <person name="Zwiers L.-H."/>
            <person name="Turgeon B."/>
            <person name="Goodwin S."/>
            <person name="Spatafora J."/>
            <person name="Crous P."/>
            <person name="Grigoriev I."/>
        </authorList>
    </citation>
    <scope>NUCLEOTIDE SEQUENCE</scope>
    <source>
        <strain evidence="3">CBS 122681</strain>
    </source>
</reference>
<gene>
    <name evidence="3" type="ORF">K491DRAFT_459326</name>
</gene>
<name>A0A6A6T487_9PLEO</name>
<evidence type="ECO:0000313" key="4">
    <source>
        <dbReference type="Proteomes" id="UP000799324"/>
    </source>
</evidence>